<gene>
    <name evidence="2" type="primary">PARPA_06709.1 scaffold 23505</name>
    <name evidence="1" type="synonym">PARPA_03199.1 scaffold 7187</name>
</gene>
<accession>A0A0B7NBD9</accession>
<evidence type="ECO:0000313" key="1">
    <source>
        <dbReference type="EMBL" id="CEP09649.1"/>
    </source>
</evidence>
<dbReference type="EMBL" id="LN722159">
    <property type="protein sequence ID" value="CEP09649.1"/>
    <property type="molecule type" value="Genomic_DNA"/>
</dbReference>
<dbReference type="EMBL" id="LN728267">
    <property type="protein sequence ID" value="CEP12728.1"/>
    <property type="molecule type" value="Genomic_DNA"/>
</dbReference>
<keyword evidence="3" id="KW-1185">Reference proteome</keyword>
<reference evidence="2 3" key="1">
    <citation type="submission" date="2014-09" db="EMBL/GenBank/DDBJ databases">
        <authorList>
            <person name="Ellenberger Sabrina"/>
        </authorList>
    </citation>
    <scope>NUCLEOTIDE SEQUENCE [LARGE SCALE GENOMIC DNA]</scope>
    <source>
        <strain evidence="2 3">CBS 412.66</strain>
    </source>
</reference>
<sequence length="162" mass="18488">MKPLSEAHRTSSYVHPFMHGLLSAKKPSKVAHCSNIVPEGFDDDVDQPDYKIDVYASSGYRFSYTNAYAEVKKSSHVSVALLAKDFYQLCVFSKEAIDQYNLRNVLFFQFTASSVTFFTMQLKFPSLYTITELARLRIPTKKCDLLDLMGHMDNLLFVASLY</sequence>
<organism evidence="2 3">
    <name type="scientific">Parasitella parasitica</name>
    <dbReference type="NCBI Taxonomy" id="35722"/>
    <lineage>
        <taxon>Eukaryota</taxon>
        <taxon>Fungi</taxon>
        <taxon>Fungi incertae sedis</taxon>
        <taxon>Mucoromycota</taxon>
        <taxon>Mucoromycotina</taxon>
        <taxon>Mucoromycetes</taxon>
        <taxon>Mucorales</taxon>
        <taxon>Mucorineae</taxon>
        <taxon>Mucoraceae</taxon>
        <taxon>Parasitella</taxon>
    </lineage>
</organism>
<evidence type="ECO:0000313" key="3">
    <source>
        <dbReference type="Proteomes" id="UP000054107"/>
    </source>
</evidence>
<dbReference type="OrthoDB" id="2279264at2759"/>
<protein>
    <submittedName>
        <fullName evidence="2">Uncharacterized protein</fullName>
    </submittedName>
</protein>
<name>A0A0B7NBD9_9FUNG</name>
<proteinExistence type="predicted"/>
<dbReference type="Proteomes" id="UP000054107">
    <property type="component" value="Unassembled WGS sequence"/>
</dbReference>
<dbReference type="AlphaFoldDB" id="A0A0B7NBD9"/>
<evidence type="ECO:0000313" key="2">
    <source>
        <dbReference type="EMBL" id="CEP12728.1"/>
    </source>
</evidence>